<dbReference type="Gene3D" id="3.20.20.70">
    <property type="entry name" value="Aldolase class I"/>
    <property type="match status" value="1"/>
</dbReference>
<feature type="region of interest" description="Disordered" evidence="3">
    <location>
        <begin position="601"/>
        <end position="625"/>
    </location>
</feature>
<dbReference type="InterPro" id="IPR050985">
    <property type="entry name" value="Alpha-glycosidase_related"/>
</dbReference>
<dbReference type="AlphaFoldDB" id="A0A9X4KRV2"/>
<dbReference type="RefSeq" id="WP_277531590.1">
    <property type="nucleotide sequence ID" value="NZ_JAPDIA010000003.1"/>
</dbReference>
<dbReference type="PANTHER" id="PTHR43053:SF3">
    <property type="entry name" value="ALPHA-GALACTOSIDASE C-RELATED"/>
    <property type="match status" value="1"/>
</dbReference>
<dbReference type="CDD" id="cd14791">
    <property type="entry name" value="GH36"/>
    <property type="match status" value="1"/>
</dbReference>
<organism evidence="4 5">
    <name type="scientific">Cohnella rhizosphaerae</name>
    <dbReference type="NCBI Taxonomy" id="1457232"/>
    <lineage>
        <taxon>Bacteria</taxon>
        <taxon>Bacillati</taxon>
        <taxon>Bacillota</taxon>
        <taxon>Bacilli</taxon>
        <taxon>Bacillales</taxon>
        <taxon>Paenibacillaceae</taxon>
        <taxon>Cohnella</taxon>
    </lineage>
</organism>
<dbReference type="PANTHER" id="PTHR43053">
    <property type="entry name" value="GLYCOSIDASE FAMILY 31"/>
    <property type="match status" value="1"/>
</dbReference>
<evidence type="ECO:0000313" key="5">
    <source>
        <dbReference type="Proteomes" id="UP001153404"/>
    </source>
</evidence>
<keyword evidence="2 4" id="KW-0326">Glycosidase</keyword>
<dbReference type="GO" id="GO:0016052">
    <property type="term" value="P:carbohydrate catabolic process"/>
    <property type="evidence" value="ECO:0007669"/>
    <property type="project" value="InterPro"/>
</dbReference>
<gene>
    <name evidence="4" type="ORF">OMP40_12015</name>
</gene>
<dbReference type="Proteomes" id="UP001153404">
    <property type="component" value="Unassembled WGS sequence"/>
</dbReference>
<sequence length="625" mass="70028">MRQTQNESRLQYRISGADDRFTATLAVEVQEAGVELVHLKISADRPGIPPAIRLSWERPIVDVQGVWHPNGYRNRGLSPDWFAGYRSNAASSAPVVCLFGGDGRSRMTFAFSDTLNPVVCKAGVHEETAEFHCSVSLFEEPGAPLDRYEATLRVDLRELPYYDSLNEVRRWWSGLPGLAPSPVPAAAREPMYSTWYSLHQQLTPEAIETQCREAAALGCGTVIVDDGWQTANNERGYAYCGDWEACAEKMPDMAAHIERIHALGMKYLLWYSVPFVGVHSRAWTRFGGKMLYTVEERGWGIVDPRFPEVREYLIGIYERAMREWKLDGFKLDFVDSFNLPADRKLAFGDGRDFDAVPEAVDRLMSDIMARLSAIDPDVMIEFRQAYVGPYMRKYGNMFRAADCPNDAVENRLRTLDIRLLCGETAAHADMLMWHPDEPAESAALQLINVLFAVPQISVRLDRLPAAQAEMVAYLLAFWKEHRKVLLDGHLEPHQPELLYPLVVASNASKLLAAVYQPRTIVPLNRELPRTVILVNGTRAEGVYVETTGEQGEWNLEIRDCRGGNGEALGVRAACRGLSGERAAGRQRDIEEEVGGRLREWRPGSAVGCRPDPRRTSDGVAGMQTA</sequence>
<evidence type="ECO:0000256" key="1">
    <source>
        <dbReference type="ARBA" id="ARBA00022801"/>
    </source>
</evidence>
<comment type="caution">
    <text evidence="4">The sequence shown here is derived from an EMBL/GenBank/DDBJ whole genome shotgun (WGS) entry which is preliminary data.</text>
</comment>
<dbReference type="InterPro" id="IPR013785">
    <property type="entry name" value="Aldolase_TIM"/>
</dbReference>
<reference evidence="4" key="1">
    <citation type="submission" date="2022-10" db="EMBL/GenBank/DDBJ databases">
        <title>Comparative genomic analysis of Cohnella hashimotonis sp. nov., isolated from the International Space Station.</title>
        <authorList>
            <person name="Simpson A."/>
            <person name="Venkateswaran K."/>
        </authorList>
    </citation>
    <scope>NUCLEOTIDE SEQUENCE</scope>
    <source>
        <strain evidence="4">DSM 28161</strain>
    </source>
</reference>
<evidence type="ECO:0000313" key="4">
    <source>
        <dbReference type="EMBL" id="MDG0809991.1"/>
    </source>
</evidence>
<keyword evidence="5" id="KW-1185">Reference proteome</keyword>
<dbReference type="SUPFAM" id="SSF51445">
    <property type="entry name" value="(Trans)glycosidases"/>
    <property type="match status" value="1"/>
</dbReference>
<accession>A0A9X4KRV2</accession>
<protein>
    <submittedName>
        <fullName evidence="4">Alpha-galactosidase</fullName>
        <ecNumber evidence="4">3.2.1.22</ecNumber>
    </submittedName>
</protein>
<proteinExistence type="predicted"/>
<dbReference type="EMBL" id="JAPDIA010000003">
    <property type="protein sequence ID" value="MDG0809991.1"/>
    <property type="molecule type" value="Genomic_DNA"/>
</dbReference>
<evidence type="ECO:0000256" key="2">
    <source>
        <dbReference type="ARBA" id="ARBA00023295"/>
    </source>
</evidence>
<evidence type="ECO:0000256" key="3">
    <source>
        <dbReference type="SAM" id="MobiDB-lite"/>
    </source>
</evidence>
<dbReference type="Pfam" id="PF02065">
    <property type="entry name" value="Melibiase"/>
    <property type="match status" value="1"/>
</dbReference>
<keyword evidence="1 4" id="KW-0378">Hydrolase</keyword>
<dbReference type="GO" id="GO:0004557">
    <property type="term" value="F:alpha-galactosidase activity"/>
    <property type="evidence" value="ECO:0007669"/>
    <property type="project" value="UniProtKB-EC"/>
</dbReference>
<dbReference type="EC" id="3.2.1.22" evidence="4"/>
<dbReference type="InterPro" id="IPR002252">
    <property type="entry name" value="Glyco_hydro_36"/>
</dbReference>
<name>A0A9X4KRV2_9BACL</name>
<dbReference type="InterPro" id="IPR017853">
    <property type="entry name" value="GH"/>
</dbReference>